<dbReference type="PROSITE" id="PS51681">
    <property type="entry name" value="SAM_MT_NNMT_PNMT_TEMT"/>
    <property type="match status" value="1"/>
</dbReference>
<evidence type="ECO:0000256" key="1">
    <source>
        <dbReference type="ARBA" id="ARBA00022603"/>
    </source>
</evidence>
<dbReference type="PANTHER" id="PTHR10867:SF17">
    <property type="entry name" value="NICOTINAMIDE N-METHYLTRANSFERASE"/>
    <property type="match status" value="1"/>
</dbReference>
<dbReference type="Proteomes" id="UP000482960">
    <property type="component" value="Unassembled WGS sequence"/>
</dbReference>
<evidence type="ECO:0000313" key="4">
    <source>
        <dbReference type="EMBL" id="GFJ92951.1"/>
    </source>
</evidence>
<dbReference type="GO" id="GO:0008168">
    <property type="term" value="F:methyltransferase activity"/>
    <property type="evidence" value="ECO:0007669"/>
    <property type="project" value="UniProtKB-KW"/>
</dbReference>
<keyword evidence="3" id="KW-0949">S-adenosyl-L-methionine</keyword>
<dbReference type="InterPro" id="IPR000940">
    <property type="entry name" value="NNMT_TEMT_trans"/>
</dbReference>
<evidence type="ECO:0000256" key="3">
    <source>
        <dbReference type="ARBA" id="ARBA00022691"/>
    </source>
</evidence>
<dbReference type="EMBL" id="BLPG01000001">
    <property type="protein sequence ID" value="GFJ92951.1"/>
    <property type="molecule type" value="Genomic_DNA"/>
</dbReference>
<dbReference type="Gene3D" id="3.40.50.150">
    <property type="entry name" value="Vaccinia Virus protein VP39"/>
    <property type="match status" value="1"/>
</dbReference>
<dbReference type="PANTHER" id="PTHR10867">
    <property type="entry name" value="NNMT/PNMT/TEMT FAMILY MEMBER"/>
    <property type="match status" value="1"/>
</dbReference>
<dbReference type="NCBIfam" id="NF040568">
    <property type="entry name" value="SCO2525_fam"/>
    <property type="match status" value="1"/>
</dbReference>
<name>A0A6V8LDT2_9ACTN</name>
<dbReference type="InterPro" id="IPR029063">
    <property type="entry name" value="SAM-dependent_MTases_sf"/>
</dbReference>
<protein>
    <recommendedName>
        <fullName evidence="6">Methyltransferase</fullName>
    </recommendedName>
</protein>
<dbReference type="RefSeq" id="WP_173079707.1">
    <property type="nucleotide sequence ID" value="NZ_BAABJB010000005.1"/>
</dbReference>
<evidence type="ECO:0000256" key="2">
    <source>
        <dbReference type="ARBA" id="ARBA00022679"/>
    </source>
</evidence>
<reference evidence="4 5" key="1">
    <citation type="submission" date="2020-03" db="EMBL/GenBank/DDBJ databases">
        <title>Whole genome shotgun sequence of Phytohabitans rumicis NBRC 108638.</title>
        <authorList>
            <person name="Komaki H."/>
            <person name="Tamura T."/>
        </authorList>
    </citation>
    <scope>NUCLEOTIDE SEQUENCE [LARGE SCALE GENOMIC DNA]</scope>
    <source>
        <strain evidence="4 5">NBRC 108638</strain>
    </source>
</reference>
<organism evidence="4 5">
    <name type="scientific">Phytohabitans rumicis</name>
    <dbReference type="NCBI Taxonomy" id="1076125"/>
    <lineage>
        <taxon>Bacteria</taxon>
        <taxon>Bacillati</taxon>
        <taxon>Actinomycetota</taxon>
        <taxon>Actinomycetes</taxon>
        <taxon>Micromonosporales</taxon>
        <taxon>Micromonosporaceae</taxon>
    </lineage>
</organism>
<keyword evidence="1" id="KW-0489">Methyltransferase</keyword>
<dbReference type="SUPFAM" id="SSF53335">
    <property type="entry name" value="S-adenosyl-L-methionine-dependent methyltransferases"/>
    <property type="match status" value="1"/>
</dbReference>
<accession>A0A6V8LDT2</accession>
<reference evidence="4 5" key="2">
    <citation type="submission" date="2020-03" db="EMBL/GenBank/DDBJ databases">
        <authorList>
            <person name="Ichikawa N."/>
            <person name="Kimura A."/>
            <person name="Kitahashi Y."/>
            <person name="Uohara A."/>
        </authorList>
    </citation>
    <scope>NUCLEOTIDE SEQUENCE [LARGE SCALE GENOMIC DNA]</scope>
    <source>
        <strain evidence="4 5">NBRC 108638</strain>
    </source>
</reference>
<keyword evidence="5" id="KW-1185">Reference proteome</keyword>
<keyword evidence="2" id="KW-0808">Transferase</keyword>
<dbReference type="GO" id="GO:0032259">
    <property type="term" value="P:methylation"/>
    <property type="evidence" value="ECO:0007669"/>
    <property type="project" value="UniProtKB-KW"/>
</dbReference>
<gene>
    <name evidence="4" type="ORF">Prum_065930</name>
</gene>
<comment type="caution">
    <text evidence="4">The sequence shown here is derived from an EMBL/GenBank/DDBJ whole genome shotgun (WGS) entry which is preliminary data.</text>
</comment>
<proteinExistence type="predicted"/>
<evidence type="ECO:0008006" key="6">
    <source>
        <dbReference type="Google" id="ProtNLM"/>
    </source>
</evidence>
<evidence type="ECO:0000313" key="5">
    <source>
        <dbReference type="Proteomes" id="UP000482960"/>
    </source>
</evidence>
<sequence>MTSPYSSSANSSQPWDAFDTGWYLDHNYRTLRDDDQVIIDRIGDHFAATCGRFLRGIDVGTGANLYPALAMLPYCDEITLWDRASSNVDWLRHEVMGYSRLWDKFWGELAGKARYRPVRDPRLELALVATVRQGDIFRLPTARWDIGTMFFVAESLSGERAEFELAMAKFVGCLVPGAPFAAAFMAHSQGYVVGERAFPAVPIVADDVARTLEAIAHNVDIHKIDTETPLRQGYDGMILALGHAGRR</sequence>
<dbReference type="AlphaFoldDB" id="A0A6V8LDT2"/>